<accession>A0A7W7ZPQ0</accession>
<organism evidence="7 8">
    <name type="scientific">Granulicella mallensis</name>
    <dbReference type="NCBI Taxonomy" id="940614"/>
    <lineage>
        <taxon>Bacteria</taxon>
        <taxon>Pseudomonadati</taxon>
        <taxon>Acidobacteriota</taxon>
        <taxon>Terriglobia</taxon>
        <taxon>Terriglobales</taxon>
        <taxon>Acidobacteriaceae</taxon>
        <taxon>Granulicella</taxon>
    </lineage>
</organism>
<dbReference type="PRINTS" id="PR00988">
    <property type="entry name" value="URIDINKINASE"/>
</dbReference>
<evidence type="ECO:0000313" key="8">
    <source>
        <dbReference type="Proteomes" id="UP000584867"/>
    </source>
</evidence>
<dbReference type="EMBL" id="JACHIO010000007">
    <property type="protein sequence ID" value="MBB5063802.1"/>
    <property type="molecule type" value="Genomic_DNA"/>
</dbReference>
<keyword evidence="4" id="KW-0547">Nucleotide-binding</keyword>
<gene>
    <name evidence="7" type="ORF">HDF15_002147</name>
</gene>
<evidence type="ECO:0000256" key="4">
    <source>
        <dbReference type="ARBA" id="ARBA00022741"/>
    </source>
</evidence>
<feature type="domain" description="Phosphoribulokinase/uridine kinase" evidence="6">
    <location>
        <begin position="40"/>
        <end position="219"/>
    </location>
</feature>
<keyword evidence="3 7" id="KW-0808">Transferase</keyword>
<dbReference type="InterPro" id="IPR006083">
    <property type="entry name" value="PRK/URK"/>
</dbReference>
<dbReference type="CDD" id="cd02023">
    <property type="entry name" value="UMPK"/>
    <property type="match status" value="1"/>
</dbReference>
<dbReference type="InterPro" id="IPR027417">
    <property type="entry name" value="P-loop_NTPase"/>
</dbReference>
<dbReference type="EC" id="2.7.1.48" evidence="2"/>
<keyword evidence="5 7" id="KW-0418">Kinase</keyword>
<dbReference type="InterPro" id="IPR000764">
    <property type="entry name" value="Uridine_kinase-like"/>
</dbReference>
<dbReference type="AlphaFoldDB" id="A0A7W7ZPQ0"/>
<proteinExistence type="predicted"/>
<comment type="pathway">
    <text evidence="1">Pyrimidine metabolism; UMP biosynthesis via salvage pathway; UMP from uridine: step 1/1.</text>
</comment>
<dbReference type="RefSeq" id="WP_184255215.1">
    <property type="nucleotide sequence ID" value="NZ_JACHIO010000007.1"/>
</dbReference>
<protein>
    <recommendedName>
        <fullName evidence="2">uridine/cytidine kinase</fullName>
        <ecNumber evidence="2">2.7.1.48</ecNumber>
    </recommendedName>
</protein>
<dbReference type="Gene3D" id="3.40.50.300">
    <property type="entry name" value="P-loop containing nucleotide triphosphate hydrolases"/>
    <property type="match status" value="1"/>
</dbReference>
<evidence type="ECO:0000256" key="3">
    <source>
        <dbReference type="ARBA" id="ARBA00022679"/>
    </source>
</evidence>
<dbReference type="Pfam" id="PF00485">
    <property type="entry name" value="PRK"/>
    <property type="match status" value="1"/>
</dbReference>
<dbReference type="PANTHER" id="PTHR10285">
    <property type="entry name" value="URIDINE KINASE"/>
    <property type="match status" value="1"/>
</dbReference>
<reference evidence="7 8" key="1">
    <citation type="submission" date="2020-08" db="EMBL/GenBank/DDBJ databases">
        <title>Genomic Encyclopedia of Type Strains, Phase IV (KMG-V): Genome sequencing to study the core and pangenomes of soil and plant-associated prokaryotes.</title>
        <authorList>
            <person name="Whitman W."/>
        </authorList>
    </citation>
    <scope>NUCLEOTIDE SEQUENCE [LARGE SCALE GENOMIC DNA]</scope>
    <source>
        <strain evidence="7 8">X5P3</strain>
    </source>
</reference>
<evidence type="ECO:0000256" key="5">
    <source>
        <dbReference type="ARBA" id="ARBA00022777"/>
    </source>
</evidence>
<evidence type="ECO:0000256" key="2">
    <source>
        <dbReference type="ARBA" id="ARBA00012137"/>
    </source>
</evidence>
<dbReference type="GO" id="GO:0005524">
    <property type="term" value="F:ATP binding"/>
    <property type="evidence" value="ECO:0007669"/>
    <property type="project" value="InterPro"/>
</dbReference>
<evidence type="ECO:0000313" key="7">
    <source>
        <dbReference type="EMBL" id="MBB5063802.1"/>
    </source>
</evidence>
<dbReference type="Proteomes" id="UP000584867">
    <property type="component" value="Unassembled WGS sequence"/>
</dbReference>
<dbReference type="NCBIfam" id="NF004018">
    <property type="entry name" value="PRK05480.1"/>
    <property type="match status" value="1"/>
</dbReference>
<dbReference type="SUPFAM" id="SSF52540">
    <property type="entry name" value="P-loop containing nucleoside triphosphate hydrolases"/>
    <property type="match status" value="1"/>
</dbReference>
<sequence>MATNLHAASLLQKPATHGYTRVKTMQESDRQLSLPQRPIILGIAGCSGSGKTTLARELASQLEATIFPLDLYYRDLSQIPLELRDKENFDDPDSLESELFVEHLRRLAAGQTIQRPVYDFTHHTRVPGAFDSVSPARFLIVEGILALHYPELLPLYDFSVYVNAPNEICLNRRIYRDMRERGRTEESVRAQFEATAQPMAERYVLPSQAHANLIVEGTEDLDWSIEQVLRELHKRGLLQ</sequence>
<comment type="caution">
    <text evidence="7">The sequence shown here is derived from an EMBL/GenBank/DDBJ whole genome shotgun (WGS) entry which is preliminary data.</text>
</comment>
<evidence type="ECO:0000259" key="6">
    <source>
        <dbReference type="Pfam" id="PF00485"/>
    </source>
</evidence>
<dbReference type="GO" id="GO:0044206">
    <property type="term" value="P:UMP salvage"/>
    <property type="evidence" value="ECO:0007669"/>
    <property type="project" value="UniProtKB-UniPathway"/>
</dbReference>
<dbReference type="UniPathway" id="UPA00574">
    <property type="reaction ID" value="UER00637"/>
</dbReference>
<dbReference type="GO" id="GO:0004849">
    <property type="term" value="F:uridine kinase activity"/>
    <property type="evidence" value="ECO:0007669"/>
    <property type="project" value="UniProtKB-EC"/>
</dbReference>
<evidence type="ECO:0000256" key="1">
    <source>
        <dbReference type="ARBA" id="ARBA00004690"/>
    </source>
</evidence>
<name>A0A7W7ZPQ0_9BACT</name>